<dbReference type="EMBL" id="CP046913">
    <property type="protein sequence ID" value="QGZ62046.1"/>
    <property type="molecule type" value="Genomic_DNA"/>
</dbReference>
<dbReference type="KEGG" id="pacs:FAZ98_10075"/>
<gene>
    <name evidence="1" type="ORF">FAZ98_10075</name>
</gene>
<proteinExistence type="predicted"/>
<name>A0A7Z2JES7_9BURK</name>
<accession>A0A7Z2JES7</accession>
<sequence length="90" mass="9916">MSSNLTASARTHASPLSESLRFNVLFASLPRLFPFAGFAREPSRDCTLRFCAFPLSSARIVFANWPIACRRPPAEAIHGIGAQITRKNPE</sequence>
<dbReference type="Proteomes" id="UP000433577">
    <property type="component" value="Chromosome 1"/>
</dbReference>
<keyword evidence="2" id="KW-1185">Reference proteome</keyword>
<protein>
    <submittedName>
        <fullName evidence="1">Uncharacterized protein</fullName>
    </submittedName>
</protein>
<evidence type="ECO:0000313" key="2">
    <source>
        <dbReference type="Proteomes" id="UP000433577"/>
    </source>
</evidence>
<evidence type="ECO:0000313" key="1">
    <source>
        <dbReference type="EMBL" id="QGZ62046.1"/>
    </source>
</evidence>
<reference evidence="1 2" key="1">
    <citation type="submission" date="2019-12" db="EMBL/GenBank/DDBJ databases">
        <title>Paraburkholderia acidiphila 7Q-K02 sp. nov and Paraburkholderia acidisoli DHF22 sp. nov., two strains isolated from forest soil.</title>
        <authorList>
            <person name="Gao Z."/>
            <person name="Qiu L."/>
        </authorList>
    </citation>
    <scope>NUCLEOTIDE SEQUENCE [LARGE SCALE GENOMIC DNA]</scope>
    <source>
        <strain evidence="1 2">DHF22</strain>
    </source>
</reference>
<dbReference type="RefSeq" id="WP_158951078.1">
    <property type="nucleotide sequence ID" value="NZ_CP046913.1"/>
</dbReference>
<dbReference type="AlphaFoldDB" id="A0A7Z2JES7"/>
<organism evidence="1 2">
    <name type="scientific">Paraburkholderia acidisoli</name>
    <dbReference type="NCBI Taxonomy" id="2571748"/>
    <lineage>
        <taxon>Bacteria</taxon>
        <taxon>Pseudomonadati</taxon>
        <taxon>Pseudomonadota</taxon>
        <taxon>Betaproteobacteria</taxon>
        <taxon>Burkholderiales</taxon>
        <taxon>Burkholderiaceae</taxon>
        <taxon>Paraburkholderia</taxon>
    </lineage>
</organism>